<organism evidence="1 2">
    <name type="scientific">Sphingomonas panacisoli</name>
    <dbReference type="NCBI Taxonomy" id="1813879"/>
    <lineage>
        <taxon>Bacteria</taxon>
        <taxon>Pseudomonadati</taxon>
        <taxon>Pseudomonadota</taxon>
        <taxon>Alphaproteobacteria</taxon>
        <taxon>Sphingomonadales</taxon>
        <taxon>Sphingomonadaceae</taxon>
        <taxon>Sphingomonas</taxon>
    </lineage>
</organism>
<dbReference type="InterPro" id="IPR034660">
    <property type="entry name" value="DinB/YfiT-like"/>
</dbReference>
<dbReference type="InterPro" id="IPR018531">
    <property type="entry name" value="DUF1993"/>
</dbReference>
<name>A0A5B8LDB9_9SPHN</name>
<gene>
    <name evidence="1" type="ORF">FPZ24_00215</name>
</gene>
<dbReference type="Gene3D" id="1.20.120.450">
    <property type="entry name" value="dinb family like domain"/>
    <property type="match status" value="1"/>
</dbReference>
<dbReference type="PANTHER" id="PTHR36922">
    <property type="entry name" value="BLL2446 PROTEIN"/>
    <property type="match status" value="1"/>
</dbReference>
<keyword evidence="2" id="KW-1185">Reference proteome</keyword>
<proteinExistence type="predicted"/>
<dbReference type="EMBL" id="CP042306">
    <property type="protein sequence ID" value="QDZ06087.1"/>
    <property type="molecule type" value="Genomic_DNA"/>
</dbReference>
<dbReference type="AlphaFoldDB" id="A0A5B8LDB9"/>
<sequence length="169" mass="18760">MPITMFSFVDLYDRTLNSLSHLIDKGVAFATEQGIDPESILDWRLIDDMHPFRFQAEVVISFARQWTARAAGSPVPDRLSDTVTLADLRAGIAAARADLAALTPEQFAGRDDEPMTIQITDAMEPTLPTGQWLSVFATTNIYFHLSMAYAILRMRGVPIGKIDLFAGRL</sequence>
<protein>
    <submittedName>
        <fullName evidence="1">DUF1993 domain-containing protein</fullName>
    </submittedName>
</protein>
<dbReference type="Pfam" id="PF09351">
    <property type="entry name" value="DUF1993"/>
    <property type="match status" value="1"/>
</dbReference>
<evidence type="ECO:0000313" key="1">
    <source>
        <dbReference type="EMBL" id="QDZ06087.1"/>
    </source>
</evidence>
<reference evidence="1 2" key="1">
    <citation type="submission" date="2019-07" db="EMBL/GenBank/DDBJ databases">
        <title>Full genome sequence of Sphingomonas sp. 4R-6-7(HKS19).</title>
        <authorList>
            <person name="Im W.-T."/>
        </authorList>
    </citation>
    <scope>NUCLEOTIDE SEQUENCE [LARGE SCALE GENOMIC DNA]</scope>
    <source>
        <strain evidence="1 2">HKS19</strain>
    </source>
</reference>
<dbReference type="Proteomes" id="UP000315673">
    <property type="component" value="Chromosome"/>
</dbReference>
<evidence type="ECO:0000313" key="2">
    <source>
        <dbReference type="Proteomes" id="UP000315673"/>
    </source>
</evidence>
<dbReference type="SUPFAM" id="SSF109854">
    <property type="entry name" value="DinB/YfiT-like putative metalloenzymes"/>
    <property type="match status" value="1"/>
</dbReference>
<dbReference type="RefSeq" id="WP_146569171.1">
    <property type="nucleotide sequence ID" value="NZ_CP042306.1"/>
</dbReference>
<dbReference type="KEGG" id="spai:FPZ24_00215"/>
<dbReference type="PANTHER" id="PTHR36922:SF1">
    <property type="entry name" value="DUF1993 DOMAIN-CONTAINING PROTEIN"/>
    <property type="match status" value="1"/>
</dbReference>
<dbReference type="OrthoDB" id="338237at2"/>
<accession>A0A5B8LDB9</accession>